<evidence type="ECO:0000256" key="6">
    <source>
        <dbReference type="ARBA" id="ARBA00023004"/>
    </source>
</evidence>
<proteinExistence type="predicted"/>
<dbReference type="AlphaFoldDB" id="A0A1F5K773"/>
<feature type="domain" description="4Fe-4S ferredoxin-type" evidence="9">
    <location>
        <begin position="14"/>
        <end position="42"/>
    </location>
</feature>
<keyword evidence="2 8" id="KW-0813">Transport</keyword>
<keyword evidence="5 8" id="KW-0249">Electron transport</keyword>
<evidence type="ECO:0000256" key="1">
    <source>
        <dbReference type="ARBA" id="ARBA00001966"/>
    </source>
</evidence>
<dbReference type="PRINTS" id="PR00352">
    <property type="entry name" value="3FE4SFRDOXIN"/>
</dbReference>
<organism evidence="10 11">
    <name type="scientific">Candidatus Daviesbacteria bacterium RIFCSPHIGHO2_12_FULL_43_11</name>
    <dbReference type="NCBI Taxonomy" id="1797780"/>
    <lineage>
        <taxon>Bacteria</taxon>
        <taxon>Candidatus Daviesiibacteriota</taxon>
    </lineage>
</organism>
<dbReference type="Pfam" id="PF13370">
    <property type="entry name" value="Fer4_13"/>
    <property type="match status" value="1"/>
</dbReference>
<dbReference type="InterPro" id="IPR001080">
    <property type="entry name" value="3Fe4S_ferredoxin"/>
</dbReference>
<evidence type="ECO:0000256" key="2">
    <source>
        <dbReference type="ARBA" id="ARBA00022448"/>
    </source>
</evidence>
<keyword evidence="6 8" id="KW-0408">Iron</keyword>
<comment type="caution">
    <text evidence="10">The sequence shown here is derived from an EMBL/GenBank/DDBJ whole genome shotgun (WGS) entry which is preliminary data.</text>
</comment>
<reference evidence="10 11" key="1">
    <citation type="journal article" date="2016" name="Nat. Commun.">
        <title>Thousands of microbial genomes shed light on interconnected biogeochemical processes in an aquifer system.</title>
        <authorList>
            <person name="Anantharaman K."/>
            <person name="Brown C.T."/>
            <person name="Hug L.A."/>
            <person name="Sharon I."/>
            <person name="Castelle C.J."/>
            <person name="Probst A.J."/>
            <person name="Thomas B.C."/>
            <person name="Singh A."/>
            <person name="Wilkins M.J."/>
            <person name="Karaoz U."/>
            <person name="Brodie E.L."/>
            <person name="Williams K.H."/>
            <person name="Hubbard S.S."/>
            <person name="Banfield J.F."/>
        </authorList>
    </citation>
    <scope>NUCLEOTIDE SEQUENCE [LARGE SCALE GENOMIC DNA]</scope>
</reference>
<protein>
    <recommendedName>
        <fullName evidence="8">Ferredoxin</fullName>
    </recommendedName>
</protein>
<dbReference type="Gene3D" id="3.30.70.20">
    <property type="match status" value="1"/>
</dbReference>
<evidence type="ECO:0000256" key="8">
    <source>
        <dbReference type="RuleBase" id="RU368020"/>
    </source>
</evidence>
<dbReference type="PANTHER" id="PTHR39163">
    <property type="entry name" value="FERREDOXIN"/>
    <property type="match status" value="1"/>
</dbReference>
<evidence type="ECO:0000256" key="4">
    <source>
        <dbReference type="ARBA" id="ARBA00022723"/>
    </source>
</evidence>
<dbReference type="SUPFAM" id="SSF54862">
    <property type="entry name" value="4Fe-4S ferredoxins"/>
    <property type="match status" value="1"/>
</dbReference>
<dbReference type="STRING" id="1797780.A3E45_01150"/>
<sequence>MAKPSEVVYKSGKLTIKINRKTCISCSACTVSAPKTFELDNKCISMVKPEPNDNPKTILDAAQNCPVEAIVIEDETGKTLWPK</sequence>
<dbReference type="InterPro" id="IPR052395">
    <property type="entry name" value="ET_Ferredoxin"/>
</dbReference>
<dbReference type="Proteomes" id="UP000176405">
    <property type="component" value="Unassembled WGS sequence"/>
</dbReference>
<dbReference type="GO" id="GO:0051539">
    <property type="term" value="F:4 iron, 4 sulfur cluster binding"/>
    <property type="evidence" value="ECO:0007669"/>
    <property type="project" value="UniProtKB-KW"/>
</dbReference>
<evidence type="ECO:0000256" key="3">
    <source>
        <dbReference type="ARBA" id="ARBA00022485"/>
    </source>
</evidence>
<evidence type="ECO:0000256" key="5">
    <source>
        <dbReference type="ARBA" id="ARBA00022982"/>
    </source>
</evidence>
<evidence type="ECO:0000256" key="7">
    <source>
        <dbReference type="ARBA" id="ARBA00023014"/>
    </source>
</evidence>
<gene>
    <name evidence="10" type="ORF">A3E45_01150</name>
</gene>
<comment type="function">
    <text evidence="8">Ferredoxins are iron-sulfur proteins that transfer electrons in a wide variety of metabolic reactions.</text>
</comment>
<dbReference type="GO" id="GO:0009055">
    <property type="term" value="F:electron transfer activity"/>
    <property type="evidence" value="ECO:0007669"/>
    <property type="project" value="UniProtKB-UniRule"/>
</dbReference>
<dbReference type="PROSITE" id="PS51379">
    <property type="entry name" value="4FE4S_FER_2"/>
    <property type="match status" value="1"/>
</dbReference>
<comment type="cofactor">
    <cofactor evidence="1">
        <name>[4Fe-4S] cluster</name>
        <dbReference type="ChEBI" id="CHEBI:49883"/>
    </cofactor>
</comment>
<dbReference type="InterPro" id="IPR017896">
    <property type="entry name" value="4Fe4S_Fe-S-bd"/>
</dbReference>
<keyword evidence="4 8" id="KW-0479">Metal-binding</keyword>
<dbReference type="EMBL" id="MFDH01000011">
    <property type="protein sequence ID" value="OGE36511.1"/>
    <property type="molecule type" value="Genomic_DNA"/>
</dbReference>
<accession>A0A1F5K773</accession>
<evidence type="ECO:0000259" key="9">
    <source>
        <dbReference type="PROSITE" id="PS51379"/>
    </source>
</evidence>
<dbReference type="PANTHER" id="PTHR39163:SF1">
    <property type="entry name" value="FERREDOXIN"/>
    <property type="match status" value="1"/>
</dbReference>
<dbReference type="GO" id="GO:0005506">
    <property type="term" value="F:iron ion binding"/>
    <property type="evidence" value="ECO:0007669"/>
    <property type="project" value="UniProtKB-UniRule"/>
</dbReference>
<name>A0A1F5K773_9BACT</name>
<evidence type="ECO:0000313" key="10">
    <source>
        <dbReference type="EMBL" id="OGE36511.1"/>
    </source>
</evidence>
<keyword evidence="7 8" id="KW-0411">Iron-sulfur</keyword>
<keyword evidence="3" id="KW-0004">4Fe-4S</keyword>
<evidence type="ECO:0000313" key="11">
    <source>
        <dbReference type="Proteomes" id="UP000176405"/>
    </source>
</evidence>